<dbReference type="PATRIC" id="fig|1173020.3.peg.6998"/>
<evidence type="ECO:0000256" key="4">
    <source>
        <dbReference type="ARBA" id="ARBA00022691"/>
    </source>
</evidence>
<geneLocation type="plasmid" evidence="6 7">
    <name>pCHA6605.01</name>
</geneLocation>
<keyword evidence="3 6" id="KW-0808">Transferase</keyword>
<comment type="similarity">
    <text evidence="1">Belongs to the CFA/CMAS family.</text>
</comment>
<dbReference type="Gene3D" id="3.40.50.150">
    <property type="entry name" value="Vaccinia Virus protein VP39"/>
    <property type="match status" value="1"/>
</dbReference>
<dbReference type="Pfam" id="PF02353">
    <property type="entry name" value="CMAS"/>
    <property type="match status" value="1"/>
</dbReference>
<keyword evidence="7" id="KW-1185">Reference proteome</keyword>
<gene>
    <name evidence="6" type="ORF">Cha6605_6101</name>
</gene>
<keyword evidence="2 6" id="KW-0489">Methyltransferase</keyword>
<evidence type="ECO:0000313" key="7">
    <source>
        <dbReference type="Proteomes" id="UP000010366"/>
    </source>
</evidence>
<dbReference type="Proteomes" id="UP000010366">
    <property type="component" value="Plasmid pCHA6605.01"/>
</dbReference>
<evidence type="ECO:0000313" key="6">
    <source>
        <dbReference type="EMBL" id="AFY96937.1"/>
    </source>
</evidence>
<dbReference type="PANTHER" id="PTHR43667">
    <property type="entry name" value="CYCLOPROPANE-FATTY-ACYL-PHOSPHOLIPID SYNTHASE"/>
    <property type="match status" value="1"/>
</dbReference>
<dbReference type="PANTHER" id="PTHR43667:SF1">
    <property type="entry name" value="CYCLOPROPANE-FATTY-ACYL-PHOSPHOLIPID SYNTHASE"/>
    <property type="match status" value="1"/>
</dbReference>
<dbReference type="KEGG" id="cmp:Cha6605_6101"/>
<evidence type="ECO:0000256" key="1">
    <source>
        <dbReference type="ARBA" id="ARBA00010815"/>
    </source>
</evidence>
<dbReference type="NCBIfam" id="NF008686">
    <property type="entry name" value="PRK11705.1"/>
    <property type="match status" value="1"/>
</dbReference>
<dbReference type="CDD" id="cd02440">
    <property type="entry name" value="AdoMet_MTases"/>
    <property type="match status" value="1"/>
</dbReference>
<dbReference type="eggNOG" id="COG2230">
    <property type="taxonomic scope" value="Bacteria"/>
</dbReference>
<dbReference type="HOGENOM" id="CLU_026434_6_0_3"/>
<dbReference type="GO" id="GO:0008168">
    <property type="term" value="F:methyltransferase activity"/>
    <property type="evidence" value="ECO:0007669"/>
    <property type="project" value="UniProtKB-KW"/>
</dbReference>
<evidence type="ECO:0000256" key="3">
    <source>
        <dbReference type="ARBA" id="ARBA00022679"/>
    </source>
</evidence>
<evidence type="ECO:0000256" key="5">
    <source>
        <dbReference type="ARBA" id="ARBA00023098"/>
    </source>
</evidence>
<dbReference type="EMBL" id="CP003601">
    <property type="protein sequence ID" value="AFY96937.1"/>
    <property type="molecule type" value="Genomic_DNA"/>
</dbReference>
<sequence>MLINLVKPKFHSHIQDMLASADIQTNGDRPWDLQIHNPDVYQRILREGLLGLGESYVEGWWDCPNLDEFFTKIFRSNLYNLVDRDLATVLETAKAKLWNMQSLNRSFQIGKHHYDLGNELYQLMLDSRMTYTCGYWKTAQNLEDAQAAKLDLICQKLQLKKGMTLLDIGCGWGSLMKYAAEKYEVSCVGLTVSQEQIKLGEELCKGLPVKFILQDYRQFDEQFDRVASVGMIEHVGHKNYRVFMEKVNCCLKNNGLFLLHTIGSNYTEFYIDRWINKYIFPNALLPSAAQICASAEKIFVVEDWHNFGQYYDPTLMAWWHNFDNNWGQLADKYGDEFYRMWKYYLLMSAGAFRSRHIQVWQIMFSKNGILGGYPTVR</sequence>
<protein>
    <submittedName>
        <fullName evidence="6">Methyltransferase, cyclopropane fatty acid synthase</fullName>
    </submittedName>
</protein>
<accession>K9UPC0</accession>
<keyword evidence="5" id="KW-0443">Lipid metabolism</keyword>
<dbReference type="InterPro" id="IPR003333">
    <property type="entry name" value="CMAS"/>
</dbReference>
<dbReference type="AlphaFoldDB" id="K9UPC0"/>
<dbReference type="InterPro" id="IPR029063">
    <property type="entry name" value="SAM-dependent_MTases_sf"/>
</dbReference>
<evidence type="ECO:0000256" key="2">
    <source>
        <dbReference type="ARBA" id="ARBA00022603"/>
    </source>
</evidence>
<proteinExistence type="inferred from homology"/>
<dbReference type="RefSeq" id="WP_015328824.1">
    <property type="nucleotide sequence ID" value="NC_020053.1"/>
</dbReference>
<dbReference type="SUPFAM" id="SSF53335">
    <property type="entry name" value="S-adenosyl-L-methionine-dependent methyltransferases"/>
    <property type="match status" value="1"/>
</dbReference>
<dbReference type="PIRSF" id="PIRSF003085">
    <property type="entry name" value="CMAS"/>
    <property type="match status" value="1"/>
</dbReference>
<dbReference type="OrthoDB" id="9782855at2"/>
<dbReference type="GO" id="GO:0032259">
    <property type="term" value="P:methylation"/>
    <property type="evidence" value="ECO:0007669"/>
    <property type="project" value="UniProtKB-KW"/>
</dbReference>
<keyword evidence="4" id="KW-0949">S-adenosyl-L-methionine</keyword>
<dbReference type="GO" id="GO:0008610">
    <property type="term" value="P:lipid biosynthetic process"/>
    <property type="evidence" value="ECO:0007669"/>
    <property type="project" value="InterPro"/>
</dbReference>
<keyword evidence="6" id="KW-0614">Plasmid</keyword>
<name>K9UPC0_CHAP6</name>
<dbReference type="InterPro" id="IPR050723">
    <property type="entry name" value="CFA/CMAS"/>
</dbReference>
<organism evidence="6 7">
    <name type="scientific">Chamaesiphon minutus (strain ATCC 27169 / PCC 6605)</name>
    <dbReference type="NCBI Taxonomy" id="1173020"/>
    <lineage>
        <taxon>Bacteria</taxon>
        <taxon>Bacillati</taxon>
        <taxon>Cyanobacteriota</taxon>
        <taxon>Cyanophyceae</taxon>
        <taxon>Gomontiellales</taxon>
        <taxon>Chamaesiphonaceae</taxon>
        <taxon>Chamaesiphon</taxon>
    </lineage>
</organism>
<reference evidence="6 7" key="1">
    <citation type="submission" date="2012-05" db="EMBL/GenBank/DDBJ databases">
        <title>Noncontiguous Finished plasmid 1 of genome of Chamaesiphon sp. PCC 6605.</title>
        <authorList>
            <consortium name="US DOE Joint Genome Institute"/>
            <person name="Gugger M."/>
            <person name="Coursin T."/>
            <person name="Rippka R."/>
            <person name="Tandeau De Marsac N."/>
            <person name="Huntemann M."/>
            <person name="Wei C.-L."/>
            <person name="Han J."/>
            <person name="Detter J.C."/>
            <person name="Han C."/>
            <person name="Tapia R."/>
            <person name="Chen A."/>
            <person name="Kyrpides N."/>
            <person name="Mavromatis K."/>
            <person name="Markowitz V."/>
            <person name="Szeto E."/>
            <person name="Ivanova N."/>
            <person name="Pagani I."/>
            <person name="Pati A."/>
            <person name="Goodwin L."/>
            <person name="Nordberg H.P."/>
            <person name="Cantor M.N."/>
            <person name="Hua S.X."/>
            <person name="Woyke T."/>
            <person name="Kerfeld C.A."/>
        </authorList>
    </citation>
    <scope>NUCLEOTIDE SEQUENCE [LARGE SCALE GENOMIC DNA]</scope>
    <source>
        <strain evidence="7">ATCC 27169 / PCC 6605</strain>
        <plasmid evidence="7">Plasmid pCHA6605.01</plasmid>
    </source>
</reference>